<evidence type="ECO:0000313" key="1">
    <source>
        <dbReference type="EMBL" id="DAE31293.1"/>
    </source>
</evidence>
<accession>A0A8S5RJS1</accession>
<organism evidence="1">
    <name type="scientific">virus sp. ctHG14</name>
    <dbReference type="NCBI Taxonomy" id="2827626"/>
    <lineage>
        <taxon>Viruses</taxon>
    </lineage>
</organism>
<proteinExistence type="predicted"/>
<name>A0A8S5RJS1_9VIRU</name>
<protein>
    <submittedName>
        <fullName evidence="1">Uncharacterized protein</fullName>
    </submittedName>
</protein>
<dbReference type="EMBL" id="BK059106">
    <property type="protein sequence ID" value="DAE31293.1"/>
    <property type="molecule type" value="Genomic_DNA"/>
</dbReference>
<sequence length="248" mass="29148">MIKLEHAVLPSPEQIEFAIEGLRNSFNSWFKSDSHWGCLHLGEERDCDTCDSIQPDKCTWSPQFIVGKEDMALMRRLSSYGSDHRKFMRMLPVCIRITAPLYWWKEADTYSVGTSKNSCSTMHRIDAKEFTLDDFSAEHLIGFESTESDFPIFHGAEHSPIGLLNQTIRVLNFYRQKYLATKEKKYWWQLIQLLPDSYNQTRNVTLNYEVLANIYKARRNHKLDEWQDFCSWIETLPYSDLITGKEPK</sequence>
<reference evidence="1" key="1">
    <citation type="journal article" date="2021" name="Proc. Natl. Acad. Sci. U.S.A.">
        <title>A Catalog of Tens of Thousands of Viruses from Human Metagenomes Reveals Hidden Associations with Chronic Diseases.</title>
        <authorList>
            <person name="Tisza M.J."/>
            <person name="Buck C.B."/>
        </authorList>
    </citation>
    <scope>NUCLEOTIDE SEQUENCE</scope>
    <source>
        <strain evidence="1">CtHG14</strain>
    </source>
</reference>